<proteinExistence type="inferred from homology"/>
<dbReference type="RefSeq" id="XP_060673286.1">
    <property type="nucleotide sequence ID" value="XM_060817303.1"/>
</dbReference>
<comment type="subcellular location">
    <subcellularLocation>
        <location evidence="1">Nucleus</location>
    </subcellularLocation>
</comment>
<keyword evidence="4" id="KW-1185">Reference proteome</keyword>
<evidence type="ECO:0000256" key="1">
    <source>
        <dbReference type="ARBA" id="ARBA00004123"/>
    </source>
</evidence>
<sequence>MAYRGRGRGRGRYFRYAKQGPFELFPDVDLPDIKNEVEETSLVCQIWKFESYWKVSPYYLEETTSKSEHKMPEVERFSDRNKPKNKVTRDSLFQTLEVRNFPLELTAGMKGSQGQRSRKKARWNPDIGMQKMFEMFQLKVKTGFMVIHYLVVDAFTNAGG</sequence>
<dbReference type="GeneID" id="107421313"/>
<reference evidence="5" key="1">
    <citation type="submission" date="2025-08" db="UniProtKB">
        <authorList>
            <consortium name="RefSeq"/>
        </authorList>
    </citation>
    <scope>IDENTIFICATION</scope>
    <source>
        <tissue evidence="5">Seedling</tissue>
    </source>
</reference>
<keyword evidence="3" id="KW-0539">Nucleus</keyword>
<protein>
    <submittedName>
        <fullName evidence="5">Uncharacterized protein LOC107421313</fullName>
    </submittedName>
</protein>
<dbReference type="InterPro" id="IPR024661">
    <property type="entry name" value="RNA_pol_III_Rpc31"/>
</dbReference>
<comment type="similarity">
    <text evidence="2">Belongs to the eukaryotic RPC7 RNA polymerase subunit family.</text>
</comment>
<gene>
    <name evidence="5" type="primary">LOC107421313</name>
</gene>
<dbReference type="Pfam" id="PF11705">
    <property type="entry name" value="RNA_pol_3_Rpc31"/>
    <property type="match status" value="1"/>
</dbReference>
<dbReference type="Proteomes" id="UP001652623">
    <property type="component" value="Chromosome 5"/>
</dbReference>
<organism evidence="4 5">
    <name type="scientific">Ziziphus jujuba</name>
    <name type="common">Chinese jujube</name>
    <name type="synonym">Ziziphus sativa</name>
    <dbReference type="NCBI Taxonomy" id="326968"/>
    <lineage>
        <taxon>Eukaryota</taxon>
        <taxon>Viridiplantae</taxon>
        <taxon>Streptophyta</taxon>
        <taxon>Embryophyta</taxon>
        <taxon>Tracheophyta</taxon>
        <taxon>Spermatophyta</taxon>
        <taxon>Magnoliopsida</taxon>
        <taxon>eudicotyledons</taxon>
        <taxon>Gunneridae</taxon>
        <taxon>Pentapetalae</taxon>
        <taxon>rosids</taxon>
        <taxon>fabids</taxon>
        <taxon>Rosales</taxon>
        <taxon>Rhamnaceae</taxon>
        <taxon>Paliureae</taxon>
        <taxon>Ziziphus</taxon>
    </lineage>
</organism>
<evidence type="ECO:0000256" key="2">
    <source>
        <dbReference type="ARBA" id="ARBA00008352"/>
    </source>
</evidence>
<evidence type="ECO:0000313" key="5">
    <source>
        <dbReference type="RefSeq" id="XP_060673286.1"/>
    </source>
</evidence>
<evidence type="ECO:0000256" key="3">
    <source>
        <dbReference type="ARBA" id="ARBA00023242"/>
    </source>
</evidence>
<dbReference type="PANTHER" id="PTHR15367:SF2">
    <property type="entry name" value="DNA-DIRECTED RNA POLYMERASE III SUBUNIT"/>
    <property type="match status" value="1"/>
</dbReference>
<evidence type="ECO:0000313" key="4">
    <source>
        <dbReference type="Proteomes" id="UP001652623"/>
    </source>
</evidence>
<accession>A0ABM4A983</accession>
<name>A0ABM4A983_ZIZJJ</name>
<dbReference type="PANTHER" id="PTHR15367">
    <property type="entry name" value="DNA-DIRECTED RNA POLYMERASE III"/>
    <property type="match status" value="1"/>
</dbReference>